<dbReference type="PIRSF" id="PIRSF019307">
    <property type="entry name" value="UCP019307"/>
    <property type="match status" value="1"/>
</dbReference>
<dbReference type="EMBL" id="QLNI01000031">
    <property type="protein sequence ID" value="RAM01178.1"/>
    <property type="molecule type" value="Genomic_DNA"/>
</dbReference>
<protein>
    <recommendedName>
        <fullName evidence="5">Cupin type-1 domain-containing protein</fullName>
    </recommendedName>
</protein>
<dbReference type="EMBL" id="CP036313">
    <property type="protein sequence ID" value="QBH13597.1"/>
    <property type="molecule type" value="Genomic_DNA"/>
</dbReference>
<dbReference type="OrthoDB" id="9791759at2"/>
<organism evidence="2 3">
    <name type="scientific">Desulfobacter hydrogenophilus</name>
    <dbReference type="NCBI Taxonomy" id="2291"/>
    <lineage>
        <taxon>Bacteria</taxon>
        <taxon>Pseudomonadati</taxon>
        <taxon>Thermodesulfobacteriota</taxon>
        <taxon>Desulfobacteria</taxon>
        <taxon>Desulfobacterales</taxon>
        <taxon>Desulfobacteraceae</taxon>
        <taxon>Desulfobacter</taxon>
    </lineage>
</organism>
<dbReference type="InterPro" id="IPR014710">
    <property type="entry name" value="RmlC-like_jellyroll"/>
</dbReference>
<reference evidence="1 4" key="2">
    <citation type="submission" date="2019-02" db="EMBL/GenBank/DDBJ databases">
        <title>Complete genome sequence of Desulfobacter hydrogenophilus AcRS1.</title>
        <authorList>
            <person name="Marietou A."/>
            <person name="Lund M.B."/>
            <person name="Marshall I.P.G."/>
            <person name="Schreiber L."/>
            <person name="Jorgensen B."/>
        </authorList>
    </citation>
    <scope>NUCLEOTIDE SEQUENCE [LARGE SCALE GENOMIC DNA]</scope>
    <source>
        <strain evidence="1 4">AcRS1</strain>
    </source>
</reference>
<dbReference type="InterPro" id="IPR011051">
    <property type="entry name" value="RmlC_Cupin_sf"/>
</dbReference>
<name>A0A328F992_9BACT</name>
<dbReference type="RefSeq" id="WP_111958232.1">
    <property type="nucleotide sequence ID" value="NZ_CP036313.1"/>
</dbReference>
<dbReference type="SUPFAM" id="SSF51182">
    <property type="entry name" value="RmlC-like cupins"/>
    <property type="match status" value="1"/>
</dbReference>
<gene>
    <name evidence="2" type="ORF">DO021_15330</name>
    <name evidence="1" type="ORF">EYB58_12075</name>
</gene>
<dbReference type="Gene3D" id="2.60.120.10">
    <property type="entry name" value="Jelly Rolls"/>
    <property type="match status" value="1"/>
</dbReference>
<dbReference type="Proteomes" id="UP000248798">
    <property type="component" value="Unassembled WGS sequence"/>
</dbReference>
<evidence type="ECO:0000313" key="1">
    <source>
        <dbReference type="EMBL" id="QBH13597.1"/>
    </source>
</evidence>
<evidence type="ECO:0000313" key="4">
    <source>
        <dbReference type="Proteomes" id="UP000293902"/>
    </source>
</evidence>
<keyword evidence="4" id="KW-1185">Reference proteome</keyword>
<accession>A0A328F992</accession>
<evidence type="ECO:0008006" key="5">
    <source>
        <dbReference type="Google" id="ProtNLM"/>
    </source>
</evidence>
<dbReference type="CDD" id="cd02219">
    <property type="entry name" value="cupin_YjlB-like"/>
    <property type="match status" value="1"/>
</dbReference>
<dbReference type="InterPro" id="IPR047121">
    <property type="entry name" value="YjiB-like"/>
</dbReference>
<reference evidence="2 3" key="1">
    <citation type="submission" date="2018-06" db="EMBL/GenBank/DDBJ databases">
        <title>Complete Genome Sequence of Desulfobacter hydrogenophilus (DSM3380).</title>
        <authorList>
            <person name="Marietou A."/>
            <person name="Schreiber L."/>
            <person name="Marshall I."/>
            <person name="Jorgensen B."/>
        </authorList>
    </citation>
    <scope>NUCLEOTIDE SEQUENCE [LARGE SCALE GENOMIC DNA]</scope>
    <source>
        <strain evidence="2 3">DSM 3380</strain>
    </source>
</reference>
<dbReference type="PANTHER" id="PTHR36448">
    <property type="entry name" value="BLR7373 PROTEIN"/>
    <property type="match status" value="1"/>
</dbReference>
<dbReference type="InterPro" id="IPR014500">
    <property type="entry name" value="UCP019307_cupin"/>
</dbReference>
<evidence type="ECO:0000313" key="3">
    <source>
        <dbReference type="Proteomes" id="UP000248798"/>
    </source>
</evidence>
<proteinExistence type="predicted"/>
<dbReference type="AlphaFoldDB" id="A0A328F992"/>
<sequence>MNKTSYVFKDDGTYPNNILPLVLLKQAIQSMEPISPSTIEKVFHENNWVSSWRNGLFGFHHYHSTAHEVLGIYSGWVKAQLGGPDGKTVIVEVGDVVIIPAGVAHKNIDQSPDFNVVGAYPIGQVPDMKYGKPGERPNADQNIQNIDRPEYDPVYGKAGPLMELWS</sequence>
<dbReference type="PANTHER" id="PTHR36448:SF2">
    <property type="entry name" value="CUPIN TYPE-1 DOMAIN-CONTAINING PROTEIN"/>
    <property type="match status" value="1"/>
</dbReference>
<dbReference type="Proteomes" id="UP000293902">
    <property type="component" value="Chromosome"/>
</dbReference>
<evidence type="ECO:0000313" key="2">
    <source>
        <dbReference type="EMBL" id="RAM01178.1"/>
    </source>
</evidence>